<organism evidence="2 3">
    <name type="scientific">Trinickia soli</name>
    <dbReference type="NCBI Taxonomy" id="380675"/>
    <lineage>
        <taxon>Bacteria</taxon>
        <taxon>Pseudomonadati</taxon>
        <taxon>Pseudomonadota</taxon>
        <taxon>Betaproteobacteria</taxon>
        <taxon>Burkholderiales</taxon>
        <taxon>Burkholderiaceae</taxon>
        <taxon>Trinickia</taxon>
    </lineage>
</organism>
<keyword evidence="3" id="KW-1185">Reference proteome</keyword>
<reference evidence="2 3" key="1">
    <citation type="submission" date="2018-01" db="EMBL/GenBank/DDBJ databases">
        <title>Whole genome analyses suggest that Burkholderia sensu lato contains two further novel genera in the rhizoxinica-symbiotica group Mycetohabitans gen. nov., and Trinickia gen. nov.: implications for the evolution of diazotrophy and nodulation in the Burkholderiaceae.</title>
        <authorList>
            <person name="Estrada-de los Santos P."/>
            <person name="Palmer M."/>
            <person name="Chavez-Ramirez B."/>
            <person name="Beukes C."/>
            <person name="Steenkamp E.T."/>
            <person name="Hirsch A.M."/>
            <person name="Manyaka P."/>
            <person name="Maluk M."/>
            <person name="Lafos M."/>
            <person name="Crook M."/>
            <person name="Gross E."/>
            <person name="Simon M.F."/>
            <person name="Bueno dos Reis Junior F."/>
            <person name="Poole P.S."/>
            <person name="Venter S.N."/>
            <person name="James E.K."/>
        </authorList>
    </citation>
    <scope>NUCLEOTIDE SEQUENCE [LARGE SCALE GENOMIC DNA]</scope>
    <source>
        <strain evidence="2 3">GP25-8</strain>
    </source>
</reference>
<sequence length="81" mass="8561">MGVNAIGQPDVQLHDQTFRVLSPSGTPLPGVDYQVSAPSGGHVFRTGDQGRSPTLNTAQQEAAQFELHWDEFAAPSARSGA</sequence>
<name>A0A2N7VTT3_9BURK</name>
<evidence type="ECO:0000313" key="3">
    <source>
        <dbReference type="Proteomes" id="UP000235347"/>
    </source>
</evidence>
<dbReference type="EMBL" id="PNYB01000018">
    <property type="protein sequence ID" value="PMS20564.1"/>
    <property type="molecule type" value="Genomic_DNA"/>
</dbReference>
<dbReference type="Proteomes" id="UP000235347">
    <property type="component" value="Unassembled WGS sequence"/>
</dbReference>
<feature type="region of interest" description="Disordered" evidence="1">
    <location>
        <begin position="22"/>
        <end position="56"/>
    </location>
</feature>
<dbReference type="AlphaFoldDB" id="A0A2N7VTT3"/>
<protein>
    <submittedName>
        <fullName evidence="2">Uncharacterized protein</fullName>
    </submittedName>
</protein>
<evidence type="ECO:0000256" key="1">
    <source>
        <dbReference type="SAM" id="MobiDB-lite"/>
    </source>
</evidence>
<evidence type="ECO:0000313" key="2">
    <source>
        <dbReference type="EMBL" id="PMS20564.1"/>
    </source>
</evidence>
<accession>A0A2N7VTT3</accession>
<dbReference type="RefSeq" id="WP_102611499.1">
    <property type="nucleotide sequence ID" value="NZ_CADIKD010000027.1"/>
</dbReference>
<gene>
    <name evidence="2" type="ORF">C0Z19_19610</name>
</gene>
<comment type="caution">
    <text evidence="2">The sequence shown here is derived from an EMBL/GenBank/DDBJ whole genome shotgun (WGS) entry which is preliminary data.</text>
</comment>
<proteinExistence type="predicted"/>